<dbReference type="OrthoDB" id="7928618at2"/>
<reference evidence="2 3" key="1">
    <citation type="submission" date="2019-08" db="EMBL/GenBank/DDBJ databases">
        <title>Deep-cultivation of Planctomycetes and their phenomic and genomic characterization uncovers novel biology.</title>
        <authorList>
            <person name="Wiegand S."/>
            <person name="Jogler M."/>
            <person name="Boedeker C."/>
            <person name="Pinto D."/>
            <person name="Vollmers J."/>
            <person name="Rivas-Marin E."/>
            <person name="Kohn T."/>
            <person name="Peeters S.H."/>
            <person name="Heuer A."/>
            <person name="Rast P."/>
            <person name="Oberbeckmann S."/>
            <person name="Bunk B."/>
            <person name="Jeske O."/>
            <person name="Meyerdierks A."/>
            <person name="Storesund J.E."/>
            <person name="Kallscheuer N."/>
            <person name="Luecker S."/>
            <person name="Lage O.M."/>
            <person name="Pohl T."/>
            <person name="Merkel B.J."/>
            <person name="Hornburger P."/>
            <person name="Mueller R.-W."/>
            <person name="Bruemmer F."/>
            <person name="Labrenz M."/>
            <person name="Spormann A.M."/>
            <person name="Op den Camp H."/>
            <person name="Overmann J."/>
            <person name="Amann R."/>
            <person name="Jetten M.S.M."/>
            <person name="Mascher T."/>
            <person name="Medema M.H."/>
            <person name="Devos D.P."/>
            <person name="Kaster A.-K."/>
            <person name="Ovreas L."/>
            <person name="Rohde M."/>
            <person name="Galperin M.Y."/>
            <person name="Jogler C."/>
        </authorList>
    </citation>
    <scope>NUCLEOTIDE SEQUENCE [LARGE SCALE GENOMIC DNA]</scope>
    <source>
        <strain evidence="2 3">FC18</strain>
    </source>
</reference>
<feature type="compositionally biased region" description="Polar residues" evidence="1">
    <location>
        <begin position="181"/>
        <end position="192"/>
    </location>
</feature>
<feature type="compositionally biased region" description="Acidic residues" evidence="1">
    <location>
        <begin position="235"/>
        <end position="249"/>
    </location>
</feature>
<organism evidence="2 3">
    <name type="scientific">Mariniblastus fucicola</name>
    <dbReference type="NCBI Taxonomy" id="980251"/>
    <lineage>
        <taxon>Bacteria</taxon>
        <taxon>Pseudomonadati</taxon>
        <taxon>Planctomycetota</taxon>
        <taxon>Planctomycetia</taxon>
        <taxon>Pirellulales</taxon>
        <taxon>Pirellulaceae</taxon>
        <taxon>Mariniblastus</taxon>
    </lineage>
</organism>
<gene>
    <name evidence="2" type="ORF">MFFC18_42830</name>
</gene>
<protein>
    <submittedName>
        <fullName evidence="2">Uncharacterized protein</fullName>
    </submittedName>
</protein>
<evidence type="ECO:0000313" key="2">
    <source>
        <dbReference type="EMBL" id="QEG24364.1"/>
    </source>
</evidence>
<proteinExistence type="predicted"/>
<dbReference type="KEGG" id="mff:MFFC18_42830"/>
<dbReference type="STRING" id="980251.GCA_001642875_01288"/>
<dbReference type="EMBL" id="CP042912">
    <property type="protein sequence ID" value="QEG24364.1"/>
    <property type="molecule type" value="Genomic_DNA"/>
</dbReference>
<accession>A0A5B9PDG6</accession>
<evidence type="ECO:0000313" key="3">
    <source>
        <dbReference type="Proteomes" id="UP000322214"/>
    </source>
</evidence>
<name>A0A5B9PDG6_9BACT</name>
<feature type="region of interest" description="Disordered" evidence="1">
    <location>
        <begin position="181"/>
        <end position="259"/>
    </location>
</feature>
<sequence length="741" mass="81058">MNNKSQTTRYYLFVAACLLVTMVALRFSREADRPEQQAVGWSVAADDVQDWSEPQVIAAFDSPSLPTNSVVEAEADLTFDAEEEIQIPGSYASTEAEGFPQASQIASSQTLHESKEVAQVVATESAASEIARAEKVVATLTEVETETWAAAIPTKVTSWESESVVPTSQESVLEDWSNFENGFESETSSSPENAGVFATPEPESELRIAALPTENDKPKFKKFGAAKSKSKSASGDEDDHDHDDDDEDDPPTKQPVVLSASNRWKLAGAPKKGDRYKDDTPLTDDCSVFIEDAHGNFSPTPTMPEIPYDPYGQMNVYEGKQLYANQRPLLELGRPWYQLGPISEGSSILGFHNNVNPQYLIFGDARSAFASNNNGGESSSLVASQLNMFHHFKFTSTERFVAFTSPLTRGGNNTRYIFDDDEFESEANANINFAYFEGDLGAIAGGAMGETLPFDLPFAMGIMPLVFQNGIWMEDEILGFAVTIPARNSPRFDISNMDITFFAGYDKLDSPAFVGDDSAARVMGIATFLDALNGHFEIDYAFLDDRTFQDRSYHNIGIGYTRRYGRFLSNSTRVIVNAGQQNGTTDSADGVLLLSENSLITGHPSTVVPYLNMFAGFDNPQSVGRNAAAGGILRNTGILFESDNLTGYPTLDATANDTFGMAMGLNLLADEFAQQLIVEMAMLGVMGDDANRNARGDQYGVGVRYQLPLTNSVIFRADAMVGFLRDDEDINGGRMEIRKKF</sequence>
<dbReference type="RefSeq" id="WP_075084054.1">
    <property type="nucleotide sequence ID" value="NZ_CP042912.1"/>
</dbReference>
<dbReference type="Proteomes" id="UP000322214">
    <property type="component" value="Chromosome"/>
</dbReference>
<dbReference type="AlphaFoldDB" id="A0A5B9PDG6"/>
<feature type="compositionally biased region" description="Basic residues" evidence="1">
    <location>
        <begin position="219"/>
        <end position="230"/>
    </location>
</feature>
<keyword evidence="3" id="KW-1185">Reference proteome</keyword>
<evidence type="ECO:0000256" key="1">
    <source>
        <dbReference type="SAM" id="MobiDB-lite"/>
    </source>
</evidence>